<dbReference type="SMART" id="SM00042">
    <property type="entry name" value="CUB"/>
    <property type="match status" value="1"/>
</dbReference>
<dbReference type="SUPFAM" id="SSF50494">
    <property type="entry name" value="Trypsin-like serine proteases"/>
    <property type="match status" value="1"/>
</dbReference>
<evidence type="ECO:0000256" key="15">
    <source>
        <dbReference type="RuleBase" id="RU363034"/>
    </source>
</evidence>
<keyword evidence="16" id="KW-0472">Membrane</keyword>
<dbReference type="InterPro" id="IPR043504">
    <property type="entry name" value="Peptidase_S1_PA_chymotrypsin"/>
</dbReference>
<feature type="disulfide bond" evidence="14">
    <location>
        <begin position="171"/>
        <end position="183"/>
    </location>
</feature>
<dbReference type="SUPFAM" id="SSF57424">
    <property type="entry name" value="LDL receptor-like module"/>
    <property type="match status" value="1"/>
</dbReference>
<protein>
    <recommendedName>
        <fullName evidence="12">limulus clotting factor C</fullName>
        <ecNumber evidence="12">3.4.21.84</ecNumber>
    </recommendedName>
</protein>
<dbReference type="GO" id="GO:0030246">
    <property type="term" value="F:carbohydrate binding"/>
    <property type="evidence" value="ECO:0007669"/>
    <property type="project" value="UniProtKB-KW"/>
</dbReference>
<keyword evidence="2" id="KW-0768">Sushi</keyword>
<reference evidence="19" key="2">
    <citation type="journal article" date="2015" name="PLoS ONE">
        <title>Biochemical, transcriptomic and proteomic analyses of digestion in the scorpion Tityus serrulatus: insights into function and evolution of digestion in an ancient arthropod.</title>
        <authorList>
            <person name="Fuzita F.J."/>
            <person name="Pinkse M.W.H."/>
            <person name="Patane J.S.L."/>
            <person name="Juliano M.A."/>
            <person name="Verhaert P.D.E.M."/>
            <person name="Lopes A.R."/>
        </authorList>
    </citation>
    <scope>NUCLEOTIDE SEQUENCE</scope>
    <source>
        <tissue evidence="19">Midgut glands</tissue>
    </source>
</reference>
<dbReference type="InterPro" id="IPR001254">
    <property type="entry name" value="Trypsin_dom"/>
</dbReference>
<keyword evidence="3 15" id="KW-0645">Protease</keyword>
<evidence type="ECO:0000256" key="3">
    <source>
        <dbReference type="ARBA" id="ARBA00022670"/>
    </source>
</evidence>
<accession>U6JTA6</accession>
<evidence type="ECO:0000256" key="14">
    <source>
        <dbReference type="PROSITE-ProRule" id="PRU00124"/>
    </source>
</evidence>
<organism evidence="19">
    <name type="scientific">Tityus serrulatus</name>
    <name type="common">Brazilian yellow scorpion</name>
    <dbReference type="NCBI Taxonomy" id="6887"/>
    <lineage>
        <taxon>Eukaryota</taxon>
        <taxon>Metazoa</taxon>
        <taxon>Ecdysozoa</taxon>
        <taxon>Arthropoda</taxon>
        <taxon>Chelicerata</taxon>
        <taxon>Arachnida</taxon>
        <taxon>Scorpiones</taxon>
        <taxon>Buthida</taxon>
        <taxon>Buthoidea</taxon>
        <taxon>Buthidae</taxon>
        <taxon>Tityus</taxon>
    </lineage>
</organism>
<dbReference type="GO" id="GO:0006508">
    <property type="term" value="P:proteolysis"/>
    <property type="evidence" value="ECO:0007669"/>
    <property type="project" value="UniProtKB-KW"/>
</dbReference>
<dbReference type="AlphaFoldDB" id="U6JTA6"/>
<dbReference type="PRINTS" id="PR00722">
    <property type="entry name" value="CHYMOTRYPSIN"/>
</dbReference>
<feature type="domain" description="CUB" evidence="17">
    <location>
        <begin position="24"/>
        <end position="165"/>
    </location>
</feature>
<evidence type="ECO:0000256" key="10">
    <source>
        <dbReference type="ARBA" id="ARBA00023157"/>
    </source>
</evidence>
<keyword evidence="10 14" id="KW-1015">Disulfide bond</keyword>
<evidence type="ECO:0000259" key="18">
    <source>
        <dbReference type="PROSITE" id="PS50240"/>
    </source>
</evidence>
<dbReference type="InterPro" id="IPR018114">
    <property type="entry name" value="TRYPSIN_HIS"/>
</dbReference>
<keyword evidence="16" id="KW-0812">Transmembrane</keyword>
<gene>
    <name evidence="19" type="primary">prss</name>
</gene>
<evidence type="ECO:0000256" key="1">
    <source>
        <dbReference type="ARBA" id="ARBA00022536"/>
    </source>
</evidence>
<keyword evidence="5" id="KW-0430">Lectin</keyword>
<keyword evidence="4" id="KW-0732">Signal</keyword>
<dbReference type="Gene3D" id="2.60.120.290">
    <property type="entry name" value="Spermadhesin, CUB domain"/>
    <property type="match status" value="1"/>
</dbReference>
<dbReference type="PROSITE" id="PS00134">
    <property type="entry name" value="TRYPSIN_HIS"/>
    <property type="match status" value="1"/>
</dbReference>
<dbReference type="InterPro" id="IPR000859">
    <property type="entry name" value="CUB_dom"/>
</dbReference>
<feature type="domain" description="Peptidase S1" evidence="18">
    <location>
        <begin position="232"/>
        <end position="482"/>
    </location>
</feature>
<dbReference type="PANTHER" id="PTHR24252">
    <property type="entry name" value="ACROSIN-RELATED"/>
    <property type="match status" value="1"/>
</dbReference>
<keyword evidence="6 15" id="KW-0378">Hydrolase</keyword>
<dbReference type="Pfam" id="PF00057">
    <property type="entry name" value="Ldl_recept_a"/>
    <property type="match status" value="1"/>
</dbReference>
<evidence type="ECO:0000256" key="13">
    <source>
        <dbReference type="PROSITE-ProRule" id="PRU00059"/>
    </source>
</evidence>
<dbReference type="InterPro" id="IPR033116">
    <property type="entry name" value="TRYPSIN_SER"/>
</dbReference>
<dbReference type="InterPro" id="IPR009003">
    <property type="entry name" value="Peptidase_S1_PA"/>
</dbReference>
<dbReference type="CDD" id="cd00112">
    <property type="entry name" value="LDLa"/>
    <property type="match status" value="1"/>
</dbReference>
<evidence type="ECO:0000256" key="2">
    <source>
        <dbReference type="ARBA" id="ARBA00022659"/>
    </source>
</evidence>
<dbReference type="CDD" id="cd00041">
    <property type="entry name" value="CUB"/>
    <property type="match status" value="1"/>
</dbReference>
<keyword evidence="9" id="KW-0130">Cell adhesion</keyword>
<dbReference type="PROSITE" id="PS01180">
    <property type="entry name" value="CUB"/>
    <property type="match status" value="1"/>
</dbReference>
<feature type="disulfide bond" evidence="14">
    <location>
        <begin position="178"/>
        <end position="196"/>
    </location>
</feature>
<evidence type="ECO:0000256" key="12">
    <source>
        <dbReference type="ARBA" id="ARBA00066707"/>
    </source>
</evidence>
<evidence type="ECO:0000256" key="4">
    <source>
        <dbReference type="ARBA" id="ARBA00022729"/>
    </source>
</evidence>
<dbReference type="Pfam" id="PF00089">
    <property type="entry name" value="Trypsin"/>
    <property type="match status" value="1"/>
</dbReference>
<dbReference type="EC" id="3.4.21.84" evidence="12"/>
<dbReference type="GO" id="GO:0042381">
    <property type="term" value="P:hemolymph coagulation"/>
    <property type="evidence" value="ECO:0007669"/>
    <property type="project" value="UniProtKB-KW"/>
</dbReference>
<dbReference type="PROSITE" id="PS50240">
    <property type="entry name" value="TRYPSIN_DOM"/>
    <property type="match status" value="1"/>
</dbReference>
<dbReference type="InterPro" id="IPR036055">
    <property type="entry name" value="LDL_receptor-like_sf"/>
</dbReference>
<dbReference type="InterPro" id="IPR001314">
    <property type="entry name" value="Peptidase_S1A"/>
</dbReference>
<dbReference type="PROSITE" id="PS00135">
    <property type="entry name" value="TRYPSIN_SER"/>
    <property type="match status" value="1"/>
</dbReference>
<dbReference type="GO" id="GO:0004252">
    <property type="term" value="F:serine-type endopeptidase activity"/>
    <property type="evidence" value="ECO:0007669"/>
    <property type="project" value="InterPro"/>
</dbReference>
<evidence type="ECO:0000259" key="17">
    <source>
        <dbReference type="PROSITE" id="PS01180"/>
    </source>
</evidence>
<dbReference type="SUPFAM" id="SSF49854">
    <property type="entry name" value="Spermadhesin, CUB domain"/>
    <property type="match status" value="1"/>
</dbReference>
<sequence length="485" mass="53777">MEEGYVLYILLASFATAYGNLLACGRSQPLVLTNSAGAIYSPGYETNQKYPPRTQCSYLIKAPVGVSSFLNFNILLLLLIYYCGHFLLKRIHLTFKDFELDVAEQCSGDRLSIHEGNTFRSPVRFVFCGDTAPRDIISFQNEILIVFQTDFMIQKKGFHLTYKTTTSQTVCNPGEGMCRNRKCTPASGRCNGIDECGDGSDEQQCPKVVVPPNPTCGVPKIAPVFNSVQERIIGGQEAKPGSWPWQVDLQIDPVNPSGHMCGGAILNSQWVITASHCFQPQPNKLAWRLHFGKHNKFTEDKTEVVRYVDRLVIYPDIPEATFLKTRQFNIRDDLTLLKLNAPLNFTDYIQPVCLPPKNKQLPVGTDCYSTGWGMTRGSGKTDALKQVKMTVLDPAVCAGPFMPFNPNTMLCMGVRKQGSGVCHGDSGGPLVCKYSDNKWYLTGLVSFGTDANYQSGLCAIGQSATSFSHVAMKIDYIQQILKKYT</sequence>
<dbReference type="PANTHER" id="PTHR24252:SF7">
    <property type="entry name" value="HYALIN"/>
    <property type="match status" value="1"/>
</dbReference>
<feature type="transmembrane region" description="Helical" evidence="16">
    <location>
        <begin position="58"/>
        <end position="82"/>
    </location>
</feature>
<dbReference type="CDD" id="cd00190">
    <property type="entry name" value="Tryp_SPc"/>
    <property type="match status" value="1"/>
</dbReference>
<evidence type="ECO:0000256" key="5">
    <source>
        <dbReference type="ARBA" id="ARBA00022734"/>
    </source>
</evidence>
<dbReference type="SMART" id="SM00192">
    <property type="entry name" value="LDLa"/>
    <property type="match status" value="1"/>
</dbReference>
<dbReference type="Gene3D" id="2.40.10.10">
    <property type="entry name" value="Trypsin-like serine proteases"/>
    <property type="match status" value="1"/>
</dbReference>
<evidence type="ECO:0000256" key="11">
    <source>
        <dbReference type="ARBA" id="ARBA00052079"/>
    </source>
</evidence>
<feature type="transmembrane region" description="Helical" evidence="16">
    <location>
        <begin position="6"/>
        <end position="25"/>
    </location>
</feature>
<dbReference type="PROSITE" id="PS50068">
    <property type="entry name" value="LDLRA_2"/>
    <property type="match status" value="1"/>
</dbReference>
<reference evidence="19" key="1">
    <citation type="submission" date="2013-10" db="EMBL/GenBank/DDBJ databases">
        <authorList>
            <person name="Fuzita F."/>
        </authorList>
    </citation>
    <scope>NUCLEOTIDE SEQUENCE</scope>
    <source>
        <tissue evidence="19">Midgut glands</tissue>
    </source>
</reference>
<keyword evidence="8 15" id="KW-0720">Serine protease</keyword>
<dbReference type="FunFam" id="2.40.10.10:FF:000120">
    <property type="entry name" value="Putative serine protease"/>
    <property type="match status" value="1"/>
</dbReference>
<dbReference type="Gene3D" id="4.10.400.10">
    <property type="entry name" value="Low-density Lipoprotein Receptor"/>
    <property type="match status" value="1"/>
</dbReference>
<dbReference type="InterPro" id="IPR035914">
    <property type="entry name" value="Sperma_CUB_dom_sf"/>
</dbReference>
<evidence type="ECO:0000256" key="6">
    <source>
        <dbReference type="ARBA" id="ARBA00022801"/>
    </source>
</evidence>
<name>U6JTA6_TITSE</name>
<evidence type="ECO:0000256" key="7">
    <source>
        <dbReference type="ARBA" id="ARBA00022820"/>
    </source>
</evidence>
<dbReference type="SMART" id="SM00020">
    <property type="entry name" value="Tryp_SPc"/>
    <property type="match status" value="1"/>
</dbReference>
<comment type="catalytic activity">
    <reaction evidence="11">
        <text>Selective cleavage of 103-Arg-|-Ser-104 and 124-Ile-|-Ile-125 bonds in Limulus clotting factor B to form activated factor B. Cleavage of -Pro-Arg-|-Xaa- bonds in synthetic substrates.</text>
        <dbReference type="EC" id="3.4.21.84"/>
    </reaction>
</comment>
<evidence type="ECO:0000256" key="16">
    <source>
        <dbReference type="SAM" id="Phobius"/>
    </source>
</evidence>
<dbReference type="GO" id="GO:0007155">
    <property type="term" value="P:cell adhesion"/>
    <property type="evidence" value="ECO:0007669"/>
    <property type="project" value="UniProtKB-KW"/>
</dbReference>
<dbReference type="EMBL" id="HG710168">
    <property type="protein sequence ID" value="CDJ26744.1"/>
    <property type="molecule type" value="mRNA"/>
</dbReference>
<keyword evidence="7" id="KW-0353">Hemolymph clotting</keyword>
<keyword evidence="1" id="KW-0245">EGF-like domain</keyword>
<feature type="disulfide bond" evidence="14">
    <location>
        <begin position="190"/>
        <end position="205"/>
    </location>
</feature>
<evidence type="ECO:0000313" key="19">
    <source>
        <dbReference type="EMBL" id="CDJ26744.1"/>
    </source>
</evidence>
<comment type="caution">
    <text evidence="13">Lacks conserved residue(s) required for the propagation of feature annotation.</text>
</comment>
<evidence type="ECO:0000256" key="9">
    <source>
        <dbReference type="ARBA" id="ARBA00022889"/>
    </source>
</evidence>
<dbReference type="InterPro" id="IPR002172">
    <property type="entry name" value="LDrepeatLR_classA_rpt"/>
</dbReference>
<proteinExistence type="evidence at transcript level"/>
<keyword evidence="16" id="KW-1133">Transmembrane helix</keyword>
<dbReference type="Pfam" id="PF00431">
    <property type="entry name" value="CUB"/>
    <property type="match status" value="1"/>
</dbReference>
<evidence type="ECO:0000256" key="8">
    <source>
        <dbReference type="ARBA" id="ARBA00022825"/>
    </source>
</evidence>